<dbReference type="InterPro" id="IPR053134">
    <property type="entry name" value="RNA-dir_DNA_polymerase"/>
</dbReference>
<organism evidence="1 2">
    <name type="scientific">Solanum verrucosum</name>
    <dbReference type="NCBI Taxonomy" id="315347"/>
    <lineage>
        <taxon>Eukaryota</taxon>
        <taxon>Viridiplantae</taxon>
        <taxon>Streptophyta</taxon>
        <taxon>Embryophyta</taxon>
        <taxon>Tracheophyta</taxon>
        <taxon>Spermatophyta</taxon>
        <taxon>Magnoliopsida</taxon>
        <taxon>eudicotyledons</taxon>
        <taxon>Gunneridae</taxon>
        <taxon>Pentapetalae</taxon>
        <taxon>asterids</taxon>
        <taxon>lamiids</taxon>
        <taxon>Solanales</taxon>
        <taxon>Solanaceae</taxon>
        <taxon>Solanoideae</taxon>
        <taxon>Solaneae</taxon>
        <taxon>Solanum</taxon>
    </lineage>
</organism>
<dbReference type="InterPro" id="IPR043128">
    <property type="entry name" value="Rev_trsase/Diguanyl_cyclase"/>
</dbReference>
<dbReference type="Gene3D" id="3.30.70.270">
    <property type="match status" value="2"/>
</dbReference>
<gene>
    <name evidence="1" type="ORF">MTR67_012089</name>
</gene>
<dbReference type="PANTHER" id="PTHR24559">
    <property type="entry name" value="TRANSPOSON TY3-I GAG-POL POLYPROTEIN"/>
    <property type="match status" value="1"/>
</dbReference>
<proteinExistence type="predicted"/>
<protein>
    <submittedName>
        <fullName evidence="1">Uncharacterized protein</fullName>
    </submittedName>
</protein>
<sequence length="139" mass="16096">MCIDYRQLNKVTIKNKYPLSMIDDFFNQLQGASYFSKIDLDGYRQLRVKEDGIPKITFRTWSEDKHTNHLRIVLQVLKYQKHFAKLSKCEFWLRSGPFLGHIVSGKGIKVDPKKTDAAKNWPTLLSPLDIISFTGLAGY</sequence>
<dbReference type="CDD" id="cd01647">
    <property type="entry name" value="RT_LTR"/>
    <property type="match status" value="1"/>
</dbReference>
<dbReference type="InterPro" id="IPR043502">
    <property type="entry name" value="DNA/RNA_pol_sf"/>
</dbReference>
<reference evidence="1" key="1">
    <citation type="submission" date="2023-08" db="EMBL/GenBank/DDBJ databases">
        <title>A de novo genome assembly of Solanum verrucosum Schlechtendal, a Mexican diploid species geographically isolated from the other diploid A-genome species in potato relatives.</title>
        <authorList>
            <person name="Hosaka K."/>
        </authorList>
    </citation>
    <scope>NUCLEOTIDE SEQUENCE</scope>
    <source>
        <tissue evidence="1">Young leaves</tissue>
    </source>
</reference>
<dbReference type="EMBL" id="CP133614">
    <property type="protein sequence ID" value="WMV18704.1"/>
    <property type="molecule type" value="Genomic_DNA"/>
</dbReference>
<name>A0AAF0Q7Z5_SOLVR</name>
<dbReference type="SUPFAM" id="SSF56672">
    <property type="entry name" value="DNA/RNA polymerases"/>
    <property type="match status" value="1"/>
</dbReference>
<keyword evidence="2" id="KW-1185">Reference proteome</keyword>
<accession>A0AAF0Q7Z5</accession>
<dbReference type="AlphaFoldDB" id="A0AAF0Q7Z5"/>
<evidence type="ECO:0000313" key="2">
    <source>
        <dbReference type="Proteomes" id="UP001234989"/>
    </source>
</evidence>
<evidence type="ECO:0000313" key="1">
    <source>
        <dbReference type="EMBL" id="WMV18704.1"/>
    </source>
</evidence>
<dbReference type="Proteomes" id="UP001234989">
    <property type="component" value="Chromosome 3"/>
</dbReference>
<dbReference type="Gene3D" id="3.10.10.10">
    <property type="entry name" value="HIV Type 1 Reverse Transcriptase, subunit A, domain 1"/>
    <property type="match status" value="1"/>
</dbReference>
<dbReference type="PANTHER" id="PTHR24559:SF444">
    <property type="entry name" value="REVERSE TRANSCRIPTASE DOMAIN-CONTAINING PROTEIN"/>
    <property type="match status" value="1"/>
</dbReference>